<accession>A0A392QCV2</accession>
<protein>
    <submittedName>
        <fullName evidence="2">Uncharacterized protein</fullName>
    </submittedName>
</protein>
<dbReference type="Proteomes" id="UP000265520">
    <property type="component" value="Unassembled WGS sequence"/>
</dbReference>
<comment type="caution">
    <text evidence="2">The sequence shown here is derived from an EMBL/GenBank/DDBJ whole genome shotgun (WGS) entry which is preliminary data.</text>
</comment>
<organism evidence="2 3">
    <name type="scientific">Trifolium medium</name>
    <dbReference type="NCBI Taxonomy" id="97028"/>
    <lineage>
        <taxon>Eukaryota</taxon>
        <taxon>Viridiplantae</taxon>
        <taxon>Streptophyta</taxon>
        <taxon>Embryophyta</taxon>
        <taxon>Tracheophyta</taxon>
        <taxon>Spermatophyta</taxon>
        <taxon>Magnoliopsida</taxon>
        <taxon>eudicotyledons</taxon>
        <taxon>Gunneridae</taxon>
        <taxon>Pentapetalae</taxon>
        <taxon>rosids</taxon>
        <taxon>fabids</taxon>
        <taxon>Fabales</taxon>
        <taxon>Fabaceae</taxon>
        <taxon>Papilionoideae</taxon>
        <taxon>50 kb inversion clade</taxon>
        <taxon>NPAAA clade</taxon>
        <taxon>Hologalegina</taxon>
        <taxon>IRL clade</taxon>
        <taxon>Trifolieae</taxon>
        <taxon>Trifolium</taxon>
    </lineage>
</organism>
<dbReference type="AlphaFoldDB" id="A0A392QCV2"/>
<evidence type="ECO:0000313" key="3">
    <source>
        <dbReference type="Proteomes" id="UP000265520"/>
    </source>
</evidence>
<name>A0A392QCV2_9FABA</name>
<evidence type="ECO:0000256" key="1">
    <source>
        <dbReference type="SAM" id="MobiDB-lite"/>
    </source>
</evidence>
<keyword evidence="3" id="KW-1185">Reference proteome</keyword>
<sequence length="54" mass="5679">VGSNIGWIRYRRVKSCGYRSSTGSLDRRWLSKSPGNSGTGAGTWCSGAGTSSPL</sequence>
<proteinExistence type="predicted"/>
<feature type="non-terminal residue" evidence="2">
    <location>
        <position position="1"/>
    </location>
</feature>
<reference evidence="2 3" key="1">
    <citation type="journal article" date="2018" name="Front. Plant Sci.">
        <title>Red Clover (Trifolium pratense) and Zigzag Clover (T. medium) - A Picture of Genomic Similarities and Differences.</title>
        <authorList>
            <person name="Dluhosova J."/>
            <person name="Istvanek J."/>
            <person name="Nedelnik J."/>
            <person name="Repkova J."/>
        </authorList>
    </citation>
    <scope>NUCLEOTIDE SEQUENCE [LARGE SCALE GENOMIC DNA]</scope>
    <source>
        <strain evidence="3">cv. 10/8</strain>
        <tissue evidence="2">Leaf</tissue>
    </source>
</reference>
<evidence type="ECO:0000313" key="2">
    <source>
        <dbReference type="EMBL" id="MCI22161.1"/>
    </source>
</evidence>
<dbReference type="EMBL" id="LXQA010128951">
    <property type="protein sequence ID" value="MCI22161.1"/>
    <property type="molecule type" value="Genomic_DNA"/>
</dbReference>
<feature type="region of interest" description="Disordered" evidence="1">
    <location>
        <begin position="20"/>
        <end position="54"/>
    </location>
</feature>